<feature type="region of interest" description="Disordered" evidence="1">
    <location>
        <begin position="52"/>
        <end position="74"/>
    </location>
</feature>
<evidence type="ECO:0000256" key="1">
    <source>
        <dbReference type="SAM" id="MobiDB-lite"/>
    </source>
</evidence>
<name>A0AAV7RCN5_PLEWA</name>
<gene>
    <name evidence="2" type="ORF">NDU88_003366</name>
</gene>
<reference evidence="2" key="1">
    <citation type="journal article" date="2022" name="bioRxiv">
        <title>Sequencing and chromosome-scale assembly of the giantPleurodeles waltlgenome.</title>
        <authorList>
            <person name="Brown T."/>
            <person name="Elewa A."/>
            <person name="Iarovenko S."/>
            <person name="Subramanian E."/>
            <person name="Araus A.J."/>
            <person name="Petzold A."/>
            <person name="Susuki M."/>
            <person name="Suzuki K.-i.T."/>
            <person name="Hayashi T."/>
            <person name="Toyoda A."/>
            <person name="Oliveira C."/>
            <person name="Osipova E."/>
            <person name="Leigh N.D."/>
            <person name="Simon A."/>
            <person name="Yun M.H."/>
        </authorList>
    </citation>
    <scope>NUCLEOTIDE SEQUENCE</scope>
    <source>
        <strain evidence="2">20211129_DDA</strain>
        <tissue evidence="2">Liver</tissue>
    </source>
</reference>
<sequence length="161" mass="17879">MARDSAPLRALSPYLLSPPLLRECCAREGGALAWRACRNRALRRAVTRSSTTFEGPVPASEVHPITPPSTMADPTQRATMDRILQDISAVGRRLEGVDNAMTSLTAETKSMCLDIAGFQSRVSRLKQRVSLVETHITSSLDRDQELLYLRSKLIDLDNRSR</sequence>
<organism evidence="2 3">
    <name type="scientific">Pleurodeles waltl</name>
    <name type="common">Iberian ribbed newt</name>
    <dbReference type="NCBI Taxonomy" id="8319"/>
    <lineage>
        <taxon>Eukaryota</taxon>
        <taxon>Metazoa</taxon>
        <taxon>Chordata</taxon>
        <taxon>Craniata</taxon>
        <taxon>Vertebrata</taxon>
        <taxon>Euteleostomi</taxon>
        <taxon>Amphibia</taxon>
        <taxon>Batrachia</taxon>
        <taxon>Caudata</taxon>
        <taxon>Salamandroidea</taxon>
        <taxon>Salamandridae</taxon>
        <taxon>Pleurodelinae</taxon>
        <taxon>Pleurodeles</taxon>
    </lineage>
</organism>
<evidence type="ECO:0000313" key="2">
    <source>
        <dbReference type="EMBL" id="KAJ1150576.1"/>
    </source>
</evidence>
<accession>A0AAV7RCN5</accession>
<keyword evidence="3" id="KW-1185">Reference proteome</keyword>
<dbReference type="AlphaFoldDB" id="A0AAV7RCN5"/>
<evidence type="ECO:0000313" key="3">
    <source>
        <dbReference type="Proteomes" id="UP001066276"/>
    </source>
</evidence>
<comment type="caution">
    <text evidence="2">The sequence shown here is derived from an EMBL/GenBank/DDBJ whole genome shotgun (WGS) entry which is preliminary data.</text>
</comment>
<dbReference type="EMBL" id="JANPWB010000009">
    <property type="protein sequence ID" value="KAJ1150576.1"/>
    <property type="molecule type" value="Genomic_DNA"/>
</dbReference>
<proteinExistence type="predicted"/>
<protein>
    <submittedName>
        <fullName evidence="2">Uncharacterized protein</fullName>
    </submittedName>
</protein>
<dbReference type="Proteomes" id="UP001066276">
    <property type="component" value="Chromosome 5"/>
</dbReference>